<evidence type="ECO:0000256" key="4">
    <source>
        <dbReference type="ARBA" id="ARBA00022448"/>
    </source>
</evidence>
<evidence type="ECO:0000313" key="11">
    <source>
        <dbReference type="EMBL" id="KYD19987.1"/>
    </source>
</evidence>
<dbReference type="GO" id="GO:0015184">
    <property type="term" value="F:L-cystine transmembrane transporter activity"/>
    <property type="evidence" value="ECO:0007669"/>
    <property type="project" value="TreeGrafter"/>
</dbReference>
<evidence type="ECO:0000256" key="8">
    <source>
        <dbReference type="ARBA" id="ARBA00023136"/>
    </source>
</evidence>
<dbReference type="PATRIC" id="fig|301148.3.peg.3259"/>
<evidence type="ECO:0000256" key="3">
    <source>
        <dbReference type="ARBA" id="ARBA00022031"/>
    </source>
</evidence>
<organism evidence="11 13">
    <name type="scientific">Caldibacillus debilis</name>
    <dbReference type="NCBI Taxonomy" id="301148"/>
    <lineage>
        <taxon>Bacteria</taxon>
        <taxon>Bacillati</taxon>
        <taxon>Bacillota</taxon>
        <taxon>Bacilli</taxon>
        <taxon>Bacillales</taxon>
        <taxon>Bacillaceae</taxon>
        <taxon>Caldibacillus</taxon>
    </lineage>
</organism>
<protein>
    <recommendedName>
        <fullName evidence="3">L-cystine uptake protein TcyP</fullName>
    </recommendedName>
    <alternativeName>
        <fullName evidence="9">Transporter of cystine TcyP</fullName>
    </alternativeName>
</protein>
<name>A0A150M5X8_9BACI</name>
<evidence type="ECO:0000256" key="1">
    <source>
        <dbReference type="ARBA" id="ARBA00004141"/>
    </source>
</evidence>
<feature type="transmembrane region" description="Helical" evidence="10">
    <location>
        <begin position="185"/>
        <end position="202"/>
    </location>
</feature>
<dbReference type="SUPFAM" id="SSF118215">
    <property type="entry name" value="Proton glutamate symport protein"/>
    <property type="match status" value="1"/>
</dbReference>
<dbReference type="RefSeq" id="WP_020154407.1">
    <property type="nucleotide sequence ID" value="NZ_JBAIZG010000043.1"/>
</dbReference>
<evidence type="ECO:0000313" key="13">
    <source>
        <dbReference type="Proteomes" id="UP000075683"/>
    </source>
</evidence>
<feature type="transmembrane region" description="Helical" evidence="10">
    <location>
        <begin position="72"/>
        <end position="93"/>
    </location>
</feature>
<keyword evidence="6" id="KW-0029">Amino-acid transport</keyword>
<feature type="transmembrane region" description="Helical" evidence="10">
    <location>
        <begin position="34"/>
        <end position="52"/>
    </location>
</feature>
<proteinExistence type="inferred from homology"/>
<dbReference type="OrthoDB" id="7778689at2"/>
<dbReference type="Proteomes" id="UP000257014">
    <property type="component" value="Unassembled WGS sequence"/>
</dbReference>
<evidence type="ECO:0000256" key="10">
    <source>
        <dbReference type="SAM" id="Phobius"/>
    </source>
</evidence>
<feature type="transmembrane region" description="Helical" evidence="10">
    <location>
        <begin position="6"/>
        <end position="22"/>
    </location>
</feature>
<dbReference type="GO" id="GO:0015293">
    <property type="term" value="F:symporter activity"/>
    <property type="evidence" value="ECO:0007669"/>
    <property type="project" value="InterPro"/>
</dbReference>
<dbReference type="PANTHER" id="PTHR42865">
    <property type="entry name" value="PROTON/GLUTAMATE-ASPARTATE SYMPORTER"/>
    <property type="match status" value="1"/>
</dbReference>
<dbReference type="PRINTS" id="PR00173">
    <property type="entry name" value="EDTRNSPORT"/>
</dbReference>
<comment type="similarity">
    <text evidence="2">Belongs to the dicarboxylate/amino acid:cation symporter (DAACS) (TC 2.A.23) family.</text>
</comment>
<sequence>MDTLLVIVNILILLALIGILFWQQKRHVSFSKRVFTGLGLGILLGLMIHALYGTGSKVTLTTIDWYNIVGAGYVKLLQMIVMPLVFISIVGAFTKLRATKNLGKISFLVIGILLGTTAIAAAIGVFSALGFQLEGIQLTEGKAEAARNAELSEKMGSIQDMTLPGQIVEFLPANPFADLAGTRPTSTIAVVIFAAFIGIAYLGVKRKQPEQAELFAKIIDALFAVIMRIVTLILRLTPYGVLALMAKVTATSDFDAIVKLGTFVVASYVALILMFAVHLLLIGLAKLNPFIYVRKAMPALTFAFTSRSSAGTLPLNLKTQTEQLGVPESIANFAGPFSLSIGQNGCAGIYPAMLAVMVAPSVGINPHDLGFILTVIAVVMISSFGVAGVGGGATFASLIVLSVLNLPIAIVGLLISVEPLIDMGRTALNVSGSMVSGLLTSRVTKALDTGVYNDRNLAELKVDE</sequence>
<reference evidence="12 14" key="2">
    <citation type="submission" date="2018-03" db="EMBL/GenBank/DDBJ databases">
        <authorList>
            <person name="Keele B.F."/>
        </authorList>
    </citation>
    <scope>NUCLEOTIDE SEQUENCE [LARGE SCALE GENOMIC DNA]</scope>
    <source>
        <strain evidence="12">ZCTH4_d</strain>
    </source>
</reference>
<dbReference type="InterPro" id="IPR036458">
    <property type="entry name" value="Na:dicarbo_symporter_sf"/>
</dbReference>
<feature type="transmembrane region" description="Helical" evidence="10">
    <location>
        <begin position="395"/>
        <end position="415"/>
    </location>
</feature>
<dbReference type="FunFam" id="1.10.3860.10:FF:000004">
    <property type="entry name" value="L-cystine transporter tcyP"/>
    <property type="match status" value="1"/>
</dbReference>
<feature type="transmembrane region" description="Helical" evidence="10">
    <location>
        <begin position="105"/>
        <end position="129"/>
    </location>
</feature>
<evidence type="ECO:0000256" key="2">
    <source>
        <dbReference type="ARBA" id="ARBA00006148"/>
    </source>
</evidence>
<keyword evidence="8 10" id="KW-0472">Membrane</keyword>
<dbReference type="AlphaFoldDB" id="A0A150M5X8"/>
<dbReference type="Pfam" id="PF00375">
    <property type="entry name" value="SDF"/>
    <property type="match status" value="1"/>
</dbReference>
<dbReference type="EMBL" id="QEWE01000015">
    <property type="protein sequence ID" value="REJ28974.1"/>
    <property type="molecule type" value="Genomic_DNA"/>
</dbReference>
<dbReference type="PANTHER" id="PTHR42865:SF5">
    <property type="entry name" value="L-CYSTINE TRANSPORTER TCYP"/>
    <property type="match status" value="1"/>
</dbReference>
<keyword evidence="4" id="KW-0813">Transport</keyword>
<dbReference type="Gene3D" id="1.10.3860.10">
    <property type="entry name" value="Sodium:dicarboxylate symporter"/>
    <property type="match status" value="1"/>
</dbReference>
<feature type="transmembrane region" description="Helical" evidence="10">
    <location>
        <begin position="214"/>
        <end position="236"/>
    </location>
</feature>
<accession>A0A150M5X8</accession>
<keyword evidence="7 10" id="KW-1133">Transmembrane helix</keyword>
<evidence type="ECO:0000256" key="6">
    <source>
        <dbReference type="ARBA" id="ARBA00022970"/>
    </source>
</evidence>
<dbReference type="STRING" id="301148.B4135_0886"/>
<dbReference type="EMBL" id="LQYT01000037">
    <property type="protein sequence ID" value="KYD19987.1"/>
    <property type="molecule type" value="Genomic_DNA"/>
</dbReference>
<reference evidence="11 13" key="1">
    <citation type="submission" date="2016-01" db="EMBL/GenBank/DDBJ databases">
        <title>Draft Genome Sequences of Seven Thermophilic Sporeformers Isolated from Foods.</title>
        <authorList>
            <person name="Berendsen E.M."/>
            <person name="Wells-Bennik M.H."/>
            <person name="Krawcyk A.O."/>
            <person name="De Jong A."/>
            <person name="Holsappel S."/>
            <person name="Eijlander R.T."/>
            <person name="Kuipers O.P."/>
        </authorList>
    </citation>
    <scope>NUCLEOTIDE SEQUENCE [LARGE SCALE GENOMIC DNA]</scope>
    <source>
        <strain evidence="11 13">B4135</strain>
    </source>
</reference>
<evidence type="ECO:0000256" key="5">
    <source>
        <dbReference type="ARBA" id="ARBA00022692"/>
    </source>
</evidence>
<evidence type="ECO:0000256" key="9">
    <source>
        <dbReference type="ARBA" id="ARBA00031293"/>
    </source>
</evidence>
<keyword evidence="5 10" id="KW-0812">Transmembrane</keyword>
<dbReference type="Proteomes" id="UP000075683">
    <property type="component" value="Unassembled WGS sequence"/>
</dbReference>
<dbReference type="GO" id="GO:0005886">
    <property type="term" value="C:plasma membrane"/>
    <property type="evidence" value="ECO:0007669"/>
    <property type="project" value="TreeGrafter"/>
</dbReference>
<gene>
    <name evidence="11" type="ORF">B4135_0886</name>
    <name evidence="12" type="ORF">C6P37_06930</name>
</gene>
<evidence type="ECO:0000313" key="12">
    <source>
        <dbReference type="EMBL" id="REJ28974.1"/>
    </source>
</evidence>
<feature type="transmembrane region" description="Helical" evidence="10">
    <location>
        <begin position="369"/>
        <end position="389"/>
    </location>
</feature>
<comment type="caution">
    <text evidence="11">The sequence shown here is derived from an EMBL/GenBank/DDBJ whole genome shotgun (WGS) entry which is preliminary data.</text>
</comment>
<feature type="transmembrane region" description="Helical" evidence="10">
    <location>
        <begin position="256"/>
        <end position="285"/>
    </location>
</feature>
<evidence type="ECO:0000256" key="7">
    <source>
        <dbReference type="ARBA" id="ARBA00022989"/>
    </source>
</evidence>
<evidence type="ECO:0000313" key="14">
    <source>
        <dbReference type="Proteomes" id="UP000257014"/>
    </source>
</evidence>
<comment type="subcellular location">
    <subcellularLocation>
        <location evidence="1">Membrane</location>
        <topology evidence="1">Multi-pass membrane protein</topology>
    </subcellularLocation>
</comment>
<dbReference type="InterPro" id="IPR001991">
    <property type="entry name" value="Na-dicarboxylate_symporter"/>
</dbReference>